<gene>
    <name evidence="5" type="ORF">RchiOBHm_Chr1g0317951</name>
</gene>
<dbReference type="PANTHER" id="PTHR47186">
    <property type="entry name" value="LEUCINE-RICH REPEAT-CONTAINING PROTEIN 57"/>
    <property type="match status" value="1"/>
</dbReference>
<dbReference type="Pfam" id="PF25019">
    <property type="entry name" value="LRR_R13L1-DRL21"/>
    <property type="match status" value="1"/>
</dbReference>
<keyword evidence="1" id="KW-0677">Repeat</keyword>
<evidence type="ECO:0000259" key="3">
    <source>
        <dbReference type="Pfam" id="PF23559"/>
    </source>
</evidence>
<dbReference type="Gene3D" id="1.10.10.10">
    <property type="entry name" value="Winged helix-like DNA-binding domain superfamily/Winged helix DNA-binding domain"/>
    <property type="match status" value="1"/>
</dbReference>
<dbReference type="Pfam" id="PF23559">
    <property type="entry name" value="WHD_DRP"/>
    <property type="match status" value="1"/>
</dbReference>
<dbReference type="Proteomes" id="UP000238479">
    <property type="component" value="Chromosome 1"/>
</dbReference>
<comment type="caution">
    <text evidence="5">The sequence shown here is derived from an EMBL/GenBank/DDBJ whole genome shotgun (WGS) entry which is preliminary data.</text>
</comment>
<dbReference type="Gramene" id="PRQ54824">
    <property type="protein sequence ID" value="PRQ54824"/>
    <property type="gene ID" value="RchiOBHm_Chr1g0317951"/>
</dbReference>
<feature type="domain" description="Disease resistance protein winged helix" evidence="3">
    <location>
        <begin position="42"/>
        <end position="110"/>
    </location>
</feature>
<dbReference type="EMBL" id="PDCK01000039">
    <property type="protein sequence ID" value="PRQ54824.1"/>
    <property type="molecule type" value="Genomic_DNA"/>
</dbReference>
<evidence type="ECO:0000256" key="2">
    <source>
        <dbReference type="ARBA" id="ARBA00022821"/>
    </source>
</evidence>
<dbReference type="InterPro" id="IPR036388">
    <property type="entry name" value="WH-like_DNA-bd_sf"/>
</dbReference>
<evidence type="ECO:0000313" key="5">
    <source>
        <dbReference type="EMBL" id="PRQ54824.1"/>
    </source>
</evidence>
<evidence type="ECO:0000313" key="6">
    <source>
        <dbReference type="Proteomes" id="UP000238479"/>
    </source>
</evidence>
<dbReference type="FunFam" id="1.10.10.10:FF:000322">
    <property type="entry name" value="Probable disease resistance protein At1g63360"/>
    <property type="match status" value="1"/>
</dbReference>
<dbReference type="InterPro" id="IPR032675">
    <property type="entry name" value="LRR_dom_sf"/>
</dbReference>
<reference evidence="5 6" key="1">
    <citation type="journal article" date="2018" name="Nat. Genet.">
        <title>The Rosa genome provides new insights in the design of modern roses.</title>
        <authorList>
            <person name="Bendahmane M."/>
        </authorList>
    </citation>
    <scope>NUCLEOTIDE SEQUENCE [LARGE SCALE GENOMIC DNA]</scope>
    <source>
        <strain evidence="6">cv. Old Blush</strain>
    </source>
</reference>
<dbReference type="GO" id="GO:0006952">
    <property type="term" value="P:defense response"/>
    <property type="evidence" value="ECO:0007669"/>
    <property type="project" value="UniProtKB-KW"/>
</dbReference>
<organism evidence="5 6">
    <name type="scientific">Rosa chinensis</name>
    <name type="common">China rose</name>
    <dbReference type="NCBI Taxonomy" id="74649"/>
    <lineage>
        <taxon>Eukaryota</taxon>
        <taxon>Viridiplantae</taxon>
        <taxon>Streptophyta</taxon>
        <taxon>Embryophyta</taxon>
        <taxon>Tracheophyta</taxon>
        <taxon>Spermatophyta</taxon>
        <taxon>Magnoliopsida</taxon>
        <taxon>eudicotyledons</taxon>
        <taxon>Gunneridae</taxon>
        <taxon>Pentapetalae</taxon>
        <taxon>rosids</taxon>
        <taxon>fabids</taxon>
        <taxon>Rosales</taxon>
        <taxon>Rosaceae</taxon>
        <taxon>Rosoideae</taxon>
        <taxon>Rosoideae incertae sedis</taxon>
        <taxon>Rosa</taxon>
    </lineage>
</organism>
<proteinExistence type="predicted"/>
<dbReference type="SUPFAM" id="SSF52058">
    <property type="entry name" value="L domain-like"/>
    <property type="match status" value="2"/>
</dbReference>
<evidence type="ECO:0000259" key="4">
    <source>
        <dbReference type="Pfam" id="PF25019"/>
    </source>
</evidence>
<dbReference type="Gene3D" id="3.80.10.10">
    <property type="entry name" value="Ribonuclease Inhibitor"/>
    <property type="match status" value="5"/>
</dbReference>
<evidence type="ECO:0000256" key="1">
    <source>
        <dbReference type="ARBA" id="ARBA00022737"/>
    </source>
</evidence>
<keyword evidence="6" id="KW-1185">Reference proteome</keyword>
<protein>
    <submittedName>
        <fullName evidence="5">Putative leucine-rich repeat domain, L domain-containing protein</fullName>
    </submittedName>
</protein>
<feature type="domain" description="R13L1/DRL21-like LRR repeat region" evidence="4">
    <location>
        <begin position="305"/>
        <end position="427"/>
    </location>
</feature>
<keyword evidence="2" id="KW-0611">Plant defense</keyword>
<dbReference type="PANTHER" id="PTHR47186:SF33">
    <property type="entry name" value="NB-ARC DOMAIN-CONTAINING PROTEIN"/>
    <property type="match status" value="1"/>
</dbReference>
<sequence length="994" mass="113330">MLDDRLWSLFTQKESHILLVLKMSYYYLPSRLKRCFAYCSVLPHDYEFGEAQLILLWMAEDLIQPQPKENKQMEDLGRDIFQELLSRSLFQKSSRDKSKYVMHDLVTDMARWAAGEICLKLDDKSEENCMLRCSPKARHSSYICGEYDGVEKFEAISELIQLRTFLPLSLSDASRWNYLTRTVTFELLPKLRFLRVLSLNGYKITELPDSIGKLKHLRYLDLSYTLIAYLPESTSTLCNLQTLILESCYELKALPTNMRNLINLRHLNNSGVCNLKEMPSQLGQLTNLRTLRNFAVGKGSGARVREIGSLLHLQGTLRLSRLENVIGGDARDANLKSKERLEALLLEWSSSSVSTEITTVVLDMLQPHRKLKALTISGYAGLKFPTWIGDHSFSNMVRVSLTGCNHCQFLPPFGQLSSLKELHIQRMDAVESVGPEFYGEGNLPFQALETLKFQSLKNWKEWSPCQQDLEIGFFCCLKMLSIEDCPKLEGRLPEKLDSLAKLDISGCEELVVFLANYKQLHESDIQNCKLVVHTSLDHFDLLESLWLSNISEFRFQRQEVMKRFKKVKELKITGCEELAPLSFQNDDRILQCLISLRHLYIQDNSSLVEKLGKEAGQLQVLDCKLEYLTLSNCGSLLKVPEGFHHLMSLQELYVYDCSSLVCFPDLGLPPSLKVIEIRRCKSLMYLARGYQVLASLRRIEISDCSNLKSLIEKEEEVLVDGSSSSSCLESLEIMECRSLTCLSFQGQLSTTLKHLKIVNCTQLELITDGVFHNTSPLEKIHIQECPNLTSLPEGLCYLTSLESILIRGCEKLEVVPILRDVQNNLDSVEYLWIDYCEGLSSFPLNLTSLTILNIKSCKALLKSQGLHRLTCLRHLWITGKDDPNLVSFPPTENEKENENEMLLPKSLLKLYISGFPNLKKLSKGFQFLTSLQILDIFDCPKLAFIPDEGLPRSLGKLVISYCPILEKKCKEGSEGRYWPKIAHIPCILIAPDLI</sequence>
<name>A0A2P6S854_ROSCH</name>
<dbReference type="AlphaFoldDB" id="A0A2P6S854"/>
<dbReference type="InterPro" id="IPR056789">
    <property type="entry name" value="LRR_R13L1-DRL21"/>
</dbReference>
<dbReference type="InterPro" id="IPR058922">
    <property type="entry name" value="WHD_DRP"/>
</dbReference>
<accession>A0A2P6S854</accession>